<name>A0ABR7MAL5_9BACT</name>
<keyword evidence="3" id="KW-1185">Reference proteome</keyword>
<proteinExistence type="predicted"/>
<keyword evidence="1" id="KW-0732">Signal</keyword>
<dbReference type="Gene3D" id="2.40.128.410">
    <property type="match status" value="1"/>
</dbReference>
<evidence type="ECO:0000313" key="2">
    <source>
        <dbReference type="EMBL" id="MBC6492002.1"/>
    </source>
</evidence>
<dbReference type="RefSeq" id="WP_187257312.1">
    <property type="nucleotide sequence ID" value="NZ_JBHULF010000007.1"/>
</dbReference>
<evidence type="ECO:0000313" key="3">
    <source>
        <dbReference type="Proteomes" id="UP000765802"/>
    </source>
</evidence>
<dbReference type="InterPro" id="IPR025347">
    <property type="entry name" value="DUF4251"/>
</dbReference>
<feature type="chain" id="PRO_5047524063" description="DUF4251 domain-containing protein" evidence="1">
    <location>
        <begin position="25"/>
        <end position="162"/>
    </location>
</feature>
<protein>
    <recommendedName>
        <fullName evidence="4">DUF4251 domain-containing protein</fullName>
    </recommendedName>
</protein>
<comment type="caution">
    <text evidence="2">The sequence shown here is derived from an EMBL/GenBank/DDBJ whole genome shotgun (WGS) entry which is preliminary data.</text>
</comment>
<evidence type="ECO:0000256" key="1">
    <source>
        <dbReference type="SAM" id="SignalP"/>
    </source>
</evidence>
<evidence type="ECO:0008006" key="4">
    <source>
        <dbReference type="Google" id="ProtNLM"/>
    </source>
</evidence>
<gene>
    <name evidence="2" type="ORF">BC349_13140</name>
</gene>
<reference evidence="2 3" key="1">
    <citation type="submission" date="2016-07" db="EMBL/GenBank/DDBJ databases">
        <title>Genome analysis of Flavihumibacter stibioxidans YS-17.</title>
        <authorList>
            <person name="Shi K."/>
            <person name="Han Y."/>
            <person name="Wang G."/>
        </authorList>
    </citation>
    <scope>NUCLEOTIDE SEQUENCE [LARGE SCALE GENOMIC DNA]</scope>
    <source>
        <strain evidence="2 3">YS-17</strain>
    </source>
</reference>
<accession>A0ABR7MAL5</accession>
<organism evidence="2 3">
    <name type="scientific">Flavihumibacter stibioxidans</name>
    <dbReference type="NCBI Taxonomy" id="1834163"/>
    <lineage>
        <taxon>Bacteria</taxon>
        <taxon>Pseudomonadati</taxon>
        <taxon>Bacteroidota</taxon>
        <taxon>Chitinophagia</taxon>
        <taxon>Chitinophagales</taxon>
        <taxon>Chitinophagaceae</taxon>
        <taxon>Flavihumibacter</taxon>
    </lineage>
</organism>
<dbReference type="PROSITE" id="PS51257">
    <property type="entry name" value="PROKAR_LIPOPROTEIN"/>
    <property type="match status" value="1"/>
</dbReference>
<feature type="signal peptide" evidence="1">
    <location>
        <begin position="1"/>
        <end position="24"/>
    </location>
</feature>
<sequence length="162" mass="18161">MKLKTILLACISGILLFSCSSQQAVTIATPEQVTQLLSEQQYQFNMQFVRPTGGRQRIVSGNYTLVVTKDRVEADLPYFGRAYNAPILSDAGMKFISKDFSYEEVSGKNDRKEITIRPRDVSDIQAVYLTVFPNGSADLRIQSNSRQPISYMGDIRGIVQPK</sequence>
<dbReference type="Pfam" id="PF14059">
    <property type="entry name" value="DUF4251"/>
    <property type="match status" value="1"/>
</dbReference>
<dbReference type="Proteomes" id="UP000765802">
    <property type="component" value="Unassembled WGS sequence"/>
</dbReference>
<dbReference type="EMBL" id="MBUA01000023">
    <property type="protein sequence ID" value="MBC6492002.1"/>
    <property type="molecule type" value="Genomic_DNA"/>
</dbReference>